<accession>A0ABP8YKP1</accession>
<gene>
    <name evidence="2" type="ORF">GCM10023216_23950</name>
</gene>
<name>A0ABP8YKP1_9MICO</name>
<dbReference type="Gene3D" id="3.40.30.10">
    <property type="entry name" value="Glutaredoxin"/>
    <property type="match status" value="1"/>
</dbReference>
<reference evidence="3" key="1">
    <citation type="journal article" date="2019" name="Int. J. Syst. Evol. Microbiol.">
        <title>The Global Catalogue of Microorganisms (GCM) 10K type strain sequencing project: providing services to taxonomists for standard genome sequencing and annotation.</title>
        <authorList>
            <consortium name="The Broad Institute Genomics Platform"/>
            <consortium name="The Broad Institute Genome Sequencing Center for Infectious Disease"/>
            <person name="Wu L."/>
            <person name="Ma J."/>
        </authorList>
    </citation>
    <scope>NUCLEOTIDE SEQUENCE [LARGE SCALE GENOMIC DNA]</scope>
    <source>
        <strain evidence="3">JCM 18063</strain>
    </source>
</reference>
<evidence type="ECO:0000313" key="2">
    <source>
        <dbReference type="EMBL" id="GAA4731160.1"/>
    </source>
</evidence>
<dbReference type="Proteomes" id="UP001500956">
    <property type="component" value="Unassembled WGS sequence"/>
</dbReference>
<organism evidence="2 3">
    <name type="scientific">Isoptericola chiayiensis</name>
    <dbReference type="NCBI Taxonomy" id="579446"/>
    <lineage>
        <taxon>Bacteria</taxon>
        <taxon>Bacillati</taxon>
        <taxon>Actinomycetota</taxon>
        <taxon>Actinomycetes</taxon>
        <taxon>Micrococcales</taxon>
        <taxon>Promicromonosporaceae</taxon>
        <taxon>Isoptericola</taxon>
    </lineage>
</organism>
<feature type="domain" description="Thioredoxin" evidence="1">
    <location>
        <begin position="60"/>
        <end position="134"/>
    </location>
</feature>
<sequence>MQWTALVALLVVTVALAVGWRATQGRARTTPQVADAGHDGGADWADVLASAGTTLGERATFLQLSAEVCSSCRSTARTLGDLAAATPGVVHVEIDVDDRPDLVRATRMLRTPTVLVLDPDGAEAARASGAMTPAQARTALTAVEGARTAGRTS</sequence>
<dbReference type="InterPro" id="IPR013766">
    <property type="entry name" value="Thioredoxin_domain"/>
</dbReference>
<dbReference type="Pfam" id="PF00085">
    <property type="entry name" value="Thioredoxin"/>
    <property type="match status" value="1"/>
</dbReference>
<dbReference type="SUPFAM" id="SSF52833">
    <property type="entry name" value="Thioredoxin-like"/>
    <property type="match status" value="1"/>
</dbReference>
<dbReference type="EMBL" id="BAABID010000010">
    <property type="protein sequence ID" value="GAA4731160.1"/>
    <property type="molecule type" value="Genomic_DNA"/>
</dbReference>
<evidence type="ECO:0000259" key="1">
    <source>
        <dbReference type="Pfam" id="PF00085"/>
    </source>
</evidence>
<protein>
    <recommendedName>
        <fullName evidence="1">Thioredoxin domain-containing protein</fullName>
    </recommendedName>
</protein>
<keyword evidence="3" id="KW-1185">Reference proteome</keyword>
<proteinExistence type="predicted"/>
<comment type="caution">
    <text evidence="2">The sequence shown here is derived from an EMBL/GenBank/DDBJ whole genome shotgun (WGS) entry which is preliminary data.</text>
</comment>
<dbReference type="InterPro" id="IPR036249">
    <property type="entry name" value="Thioredoxin-like_sf"/>
</dbReference>
<evidence type="ECO:0000313" key="3">
    <source>
        <dbReference type="Proteomes" id="UP001500956"/>
    </source>
</evidence>
<dbReference type="CDD" id="cd02947">
    <property type="entry name" value="TRX_family"/>
    <property type="match status" value="1"/>
</dbReference>